<dbReference type="Gene3D" id="2.120.10.30">
    <property type="entry name" value="TolB, C-terminal domain"/>
    <property type="match status" value="1"/>
</dbReference>
<dbReference type="InterPro" id="IPR011042">
    <property type="entry name" value="6-blade_b-propeller_TolB-like"/>
</dbReference>
<sequence>MKGDFTRPCGGWKLTLSNGKTVTLADAAVHPRLADGKVDKFSNAPLGISGDGGRVVYFRKSDRRLVWRNVAGGPARALPGKAAKVPKGLGMADVSIKLSRDGDRVAIDYADAGGSLPSLLVDLRGGGTAKLPGAEVVQGFSPDGSHVLTGGLTEDNTTELTVYDTEGNAGESRVVPQVVSNNVPIALADDQVTVGLVITSLTKGRSTLRQYDLSTDAVSPAFDLKVPINETPYRLDWDENGKMVVWGVRVNASGFADRATARRVDPSTGELTKVDSFPMKPDVWTWWLPGE</sequence>
<protein>
    <recommendedName>
        <fullName evidence="3">WD40 repeat domain-containing protein</fullName>
    </recommendedName>
</protein>
<proteinExistence type="predicted"/>
<dbReference type="AlphaFoldDB" id="A0A7X0IBN3"/>
<evidence type="ECO:0000313" key="1">
    <source>
        <dbReference type="EMBL" id="MBB6471519.1"/>
    </source>
</evidence>
<dbReference type="Proteomes" id="UP000555564">
    <property type="component" value="Unassembled WGS sequence"/>
</dbReference>
<keyword evidence="2" id="KW-1185">Reference proteome</keyword>
<gene>
    <name evidence="1" type="ORF">BJ992_000950</name>
</gene>
<organism evidence="1 2">
    <name type="scientific">Sphaerisporangium rubeum</name>
    <dbReference type="NCBI Taxonomy" id="321317"/>
    <lineage>
        <taxon>Bacteria</taxon>
        <taxon>Bacillati</taxon>
        <taxon>Actinomycetota</taxon>
        <taxon>Actinomycetes</taxon>
        <taxon>Streptosporangiales</taxon>
        <taxon>Streptosporangiaceae</taxon>
        <taxon>Sphaerisporangium</taxon>
    </lineage>
</organism>
<accession>A0A7X0IBN3</accession>
<dbReference type="RefSeq" id="WP_184978713.1">
    <property type="nucleotide sequence ID" value="NZ_BAAALO010000117.1"/>
</dbReference>
<evidence type="ECO:0000313" key="2">
    <source>
        <dbReference type="Proteomes" id="UP000555564"/>
    </source>
</evidence>
<dbReference type="EMBL" id="JACHIU010000001">
    <property type="protein sequence ID" value="MBB6471519.1"/>
    <property type="molecule type" value="Genomic_DNA"/>
</dbReference>
<name>A0A7X0IBN3_9ACTN</name>
<comment type="caution">
    <text evidence="1">The sequence shown here is derived from an EMBL/GenBank/DDBJ whole genome shotgun (WGS) entry which is preliminary data.</text>
</comment>
<reference evidence="1 2" key="1">
    <citation type="submission" date="2020-08" db="EMBL/GenBank/DDBJ databases">
        <title>Sequencing the genomes of 1000 actinobacteria strains.</title>
        <authorList>
            <person name="Klenk H.-P."/>
        </authorList>
    </citation>
    <scope>NUCLEOTIDE SEQUENCE [LARGE SCALE GENOMIC DNA]</scope>
    <source>
        <strain evidence="1 2">DSM 44936</strain>
    </source>
</reference>
<dbReference type="SUPFAM" id="SSF82171">
    <property type="entry name" value="DPP6 N-terminal domain-like"/>
    <property type="match status" value="1"/>
</dbReference>
<evidence type="ECO:0008006" key="3">
    <source>
        <dbReference type="Google" id="ProtNLM"/>
    </source>
</evidence>